<dbReference type="EMBL" id="CAJVCH010028011">
    <property type="protein sequence ID" value="CAG7703390.1"/>
    <property type="molecule type" value="Genomic_DNA"/>
</dbReference>
<reference evidence="1" key="1">
    <citation type="submission" date="2021-06" db="EMBL/GenBank/DDBJ databases">
        <authorList>
            <person name="Hodson N. C."/>
            <person name="Mongue J. A."/>
            <person name="Jaron S. K."/>
        </authorList>
    </citation>
    <scope>NUCLEOTIDE SEQUENCE</scope>
</reference>
<dbReference type="Proteomes" id="UP000708208">
    <property type="component" value="Unassembled WGS sequence"/>
</dbReference>
<name>A0A8J2NJG2_9HEXA</name>
<dbReference type="AlphaFoldDB" id="A0A8J2NJG2"/>
<evidence type="ECO:0000313" key="2">
    <source>
        <dbReference type="Proteomes" id="UP000708208"/>
    </source>
</evidence>
<sequence>MNTCESPHGTIVGMSHYSPGLLLAMHENGKFAWVVVKQHQV</sequence>
<protein>
    <submittedName>
        <fullName evidence="1">Uncharacterized protein</fullName>
    </submittedName>
</protein>
<keyword evidence="2" id="KW-1185">Reference proteome</keyword>
<comment type="caution">
    <text evidence="1">The sequence shown here is derived from an EMBL/GenBank/DDBJ whole genome shotgun (WGS) entry which is preliminary data.</text>
</comment>
<accession>A0A8J2NJG2</accession>
<evidence type="ECO:0000313" key="1">
    <source>
        <dbReference type="EMBL" id="CAG7703390.1"/>
    </source>
</evidence>
<feature type="non-terminal residue" evidence="1">
    <location>
        <position position="1"/>
    </location>
</feature>
<organism evidence="1 2">
    <name type="scientific">Allacma fusca</name>
    <dbReference type="NCBI Taxonomy" id="39272"/>
    <lineage>
        <taxon>Eukaryota</taxon>
        <taxon>Metazoa</taxon>
        <taxon>Ecdysozoa</taxon>
        <taxon>Arthropoda</taxon>
        <taxon>Hexapoda</taxon>
        <taxon>Collembola</taxon>
        <taxon>Symphypleona</taxon>
        <taxon>Sminthuridae</taxon>
        <taxon>Allacma</taxon>
    </lineage>
</organism>
<gene>
    <name evidence="1" type="ORF">AFUS01_LOCUS4489</name>
</gene>
<proteinExistence type="predicted"/>